<dbReference type="Pfam" id="PF00497">
    <property type="entry name" value="SBP_bac_3"/>
    <property type="match status" value="1"/>
</dbReference>
<dbReference type="EMBL" id="AAOE01000010">
    <property type="protein sequence ID" value="EAR09438.1"/>
    <property type="molecule type" value="Genomic_DNA"/>
</dbReference>
<feature type="domain" description="Solute-binding protein family 3/N-terminal" evidence="1">
    <location>
        <begin position="31"/>
        <end position="260"/>
    </location>
</feature>
<dbReference type="OrthoDB" id="6192933at2"/>
<evidence type="ECO:0000259" key="1">
    <source>
        <dbReference type="Pfam" id="PF00497"/>
    </source>
</evidence>
<name>A4BEL1_9GAMM</name>
<dbReference type="RefSeq" id="WP_008047069.1">
    <property type="nucleotide sequence ID" value="NZ_CH724153.1"/>
</dbReference>
<organism evidence="2 3">
    <name type="scientific">Reinekea blandensis MED297</name>
    <dbReference type="NCBI Taxonomy" id="314283"/>
    <lineage>
        <taxon>Bacteria</taxon>
        <taxon>Pseudomonadati</taxon>
        <taxon>Pseudomonadota</taxon>
        <taxon>Gammaproteobacteria</taxon>
        <taxon>Oceanospirillales</taxon>
        <taxon>Saccharospirillaceae</taxon>
        <taxon>Reinekea</taxon>
    </lineage>
</organism>
<reference evidence="2 3" key="1">
    <citation type="submission" date="2006-02" db="EMBL/GenBank/DDBJ databases">
        <authorList>
            <person name="Pinhassi J."/>
            <person name="Pedros-Alio C."/>
            <person name="Ferriera S."/>
            <person name="Johnson J."/>
            <person name="Kravitz S."/>
            <person name="Halpern A."/>
            <person name="Remington K."/>
            <person name="Beeson K."/>
            <person name="Tran B."/>
            <person name="Rogers Y.-H."/>
            <person name="Friedman R."/>
            <person name="Venter J.C."/>
        </authorList>
    </citation>
    <scope>NUCLEOTIDE SEQUENCE [LARGE SCALE GENOMIC DNA]</scope>
    <source>
        <strain evidence="2 3">MED297</strain>
    </source>
</reference>
<gene>
    <name evidence="2" type="ORF">MED297_02422</name>
</gene>
<dbReference type="HOGENOM" id="CLU_1053233_0_0_6"/>
<accession>A4BEL1</accession>
<keyword evidence="3" id="KW-1185">Reference proteome</keyword>
<dbReference type="GO" id="GO:0016301">
    <property type="term" value="F:kinase activity"/>
    <property type="evidence" value="ECO:0007669"/>
    <property type="project" value="UniProtKB-KW"/>
</dbReference>
<dbReference type="SUPFAM" id="SSF53850">
    <property type="entry name" value="Periplasmic binding protein-like II"/>
    <property type="match status" value="1"/>
</dbReference>
<dbReference type="Proteomes" id="UP000005953">
    <property type="component" value="Unassembled WGS sequence"/>
</dbReference>
<comment type="caution">
    <text evidence="2">The sequence shown here is derived from an EMBL/GenBank/DDBJ whole genome shotgun (WGS) entry which is preliminary data.</text>
</comment>
<evidence type="ECO:0000313" key="2">
    <source>
        <dbReference type="EMBL" id="EAR09438.1"/>
    </source>
</evidence>
<keyword evidence="2" id="KW-0418">Kinase</keyword>
<proteinExistence type="predicted"/>
<sequence length="264" mass="30023">MNRRDFLGYMQGFLLTALYPLNVAGSTQSTLRFASATDSAPISYQTASGDSGGYLPDLVRACCASSESLDCRVELFPWSRAQWMVREGAADAFCTYPSDTRKAYALFTQTPLFTMNFGNLVFRHDHPRKAELINAKSWDDLKTFTLVGQQDTDWETENIPPIIRRSLYSDQQEMMQVLLRRGEGDFLVMSSLEASHLLKTLNLTNKAQQQPVTFIDNSLIPFHIGISKQRDDAAELVQYLDGRIQSTEYQTEKRRIDHQYGVHI</sequence>
<dbReference type="STRING" id="314283.MED297_02422"/>
<protein>
    <submittedName>
        <fullName evidence="2">Extracellular solute-binding protein, family 3/sensory box histidine kinase</fullName>
    </submittedName>
</protein>
<dbReference type="InterPro" id="IPR001638">
    <property type="entry name" value="Solute-binding_3/MltF_N"/>
</dbReference>
<dbReference type="Gene3D" id="3.40.190.10">
    <property type="entry name" value="Periplasmic binding protein-like II"/>
    <property type="match status" value="2"/>
</dbReference>
<keyword evidence="2" id="KW-0808">Transferase</keyword>
<evidence type="ECO:0000313" key="3">
    <source>
        <dbReference type="Proteomes" id="UP000005953"/>
    </source>
</evidence>
<dbReference type="AlphaFoldDB" id="A4BEL1"/>